<protein>
    <submittedName>
        <fullName evidence="1">Uncharacterized protein</fullName>
    </submittedName>
</protein>
<organism evidence="1 2">
    <name type="scientific">Microbispora bryophytorum</name>
    <dbReference type="NCBI Taxonomy" id="1460882"/>
    <lineage>
        <taxon>Bacteria</taxon>
        <taxon>Bacillati</taxon>
        <taxon>Actinomycetota</taxon>
        <taxon>Actinomycetes</taxon>
        <taxon>Streptosporangiales</taxon>
        <taxon>Streptosporangiaceae</taxon>
        <taxon>Microbispora</taxon>
    </lineage>
</organism>
<proteinExistence type="predicted"/>
<dbReference type="RefSeq" id="WP_208762501.1">
    <property type="nucleotide sequence ID" value="NZ_BMMN01000017.1"/>
</dbReference>
<comment type="caution">
    <text evidence="1">The sequence shown here is derived from an EMBL/GenBank/DDBJ whole genome shotgun (WGS) entry which is preliminary data.</text>
</comment>
<sequence length="53" mass="5232">MTTTHAPAYTTPAGVAALGPRVSPAACYVTGATLVVDGGLDANLGLLPVPEPR</sequence>
<reference evidence="1" key="2">
    <citation type="submission" date="2020-09" db="EMBL/GenBank/DDBJ databases">
        <authorList>
            <person name="Sun Q."/>
            <person name="Zhou Y."/>
        </authorList>
    </citation>
    <scope>NUCLEOTIDE SEQUENCE</scope>
    <source>
        <strain evidence="1">CGMCC 4.7138</strain>
    </source>
</reference>
<dbReference type="Proteomes" id="UP000653480">
    <property type="component" value="Unassembled WGS sequence"/>
</dbReference>
<evidence type="ECO:0000313" key="1">
    <source>
        <dbReference type="EMBL" id="GGO28884.1"/>
    </source>
</evidence>
<accession>A0A8H9H4R0</accession>
<gene>
    <name evidence="1" type="ORF">GCM10011574_63780</name>
</gene>
<dbReference type="AlphaFoldDB" id="A0A8H9H4R0"/>
<keyword evidence="2" id="KW-1185">Reference proteome</keyword>
<evidence type="ECO:0000313" key="2">
    <source>
        <dbReference type="Proteomes" id="UP000653480"/>
    </source>
</evidence>
<reference evidence="1" key="1">
    <citation type="journal article" date="2014" name="Int. J. Syst. Evol. Microbiol.">
        <title>Complete genome sequence of Corynebacterium casei LMG S-19264T (=DSM 44701T), isolated from a smear-ripened cheese.</title>
        <authorList>
            <consortium name="US DOE Joint Genome Institute (JGI-PGF)"/>
            <person name="Walter F."/>
            <person name="Albersmeier A."/>
            <person name="Kalinowski J."/>
            <person name="Ruckert C."/>
        </authorList>
    </citation>
    <scope>NUCLEOTIDE SEQUENCE</scope>
    <source>
        <strain evidence="1">CGMCC 4.7138</strain>
    </source>
</reference>
<dbReference type="EMBL" id="BMMN01000017">
    <property type="protein sequence ID" value="GGO28884.1"/>
    <property type="molecule type" value="Genomic_DNA"/>
</dbReference>
<name>A0A8H9H4R0_9ACTN</name>